<dbReference type="SUPFAM" id="SSF69754">
    <property type="entry name" value="Ribosome binding protein Y (YfiA homologue)"/>
    <property type="match status" value="1"/>
</dbReference>
<dbReference type="CDD" id="cd00552">
    <property type="entry name" value="RaiA"/>
    <property type="match status" value="1"/>
</dbReference>
<evidence type="ECO:0000313" key="2">
    <source>
        <dbReference type="EMBL" id="BAL53692.1"/>
    </source>
</evidence>
<dbReference type="InterPro" id="IPR036567">
    <property type="entry name" value="RHF-like"/>
</dbReference>
<proteinExistence type="predicted"/>
<keyword evidence="2" id="KW-0687">Ribonucleoprotein</keyword>
<dbReference type="NCBIfam" id="TIGR00741">
    <property type="entry name" value="yfiA"/>
    <property type="match status" value="1"/>
</dbReference>
<sequence>MLVKISARHGQLSPELQEFIREKAEKLVHYFDRLMAVEVTVDLKGDIKQVEFLVSAEHKHDFVAREAAGDVRAAVDLIMEKLEKQLTRYKEKIQDRRRAPPMGGVP</sequence>
<accession>H5SC06</accession>
<feature type="coiled-coil region" evidence="1">
    <location>
        <begin position="72"/>
        <end position="99"/>
    </location>
</feature>
<keyword evidence="1" id="KW-0175">Coiled coil</keyword>
<dbReference type="Pfam" id="PF02482">
    <property type="entry name" value="Ribosomal_S30AE"/>
    <property type="match status" value="1"/>
</dbReference>
<protein>
    <submittedName>
        <fullName evidence="2">30S ribosomal protein S30</fullName>
    </submittedName>
</protein>
<keyword evidence="2" id="KW-0689">Ribosomal protein</keyword>
<dbReference type="EMBL" id="AP011664">
    <property type="protein sequence ID" value="BAL53692.1"/>
    <property type="molecule type" value="Genomic_DNA"/>
</dbReference>
<gene>
    <name evidence="2" type="ORF">HGMM_F07G10C20</name>
</gene>
<name>H5SC06_9BACT</name>
<organism evidence="2">
    <name type="scientific">uncultured Planctomycetota bacterium</name>
    <dbReference type="NCBI Taxonomy" id="120965"/>
    <lineage>
        <taxon>Bacteria</taxon>
        <taxon>Pseudomonadati</taxon>
        <taxon>Planctomycetota</taxon>
        <taxon>environmental samples</taxon>
    </lineage>
</organism>
<dbReference type="GO" id="GO:0005840">
    <property type="term" value="C:ribosome"/>
    <property type="evidence" value="ECO:0007669"/>
    <property type="project" value="UniProtKB-KW"/>
</dbReference>
<dbReference type="AlphaFoldDB" id="H5SC06"/>
<dbReference type="InterPro" id="IPR003489">
    <property type="entry name" value="RHF/RaiA"/>
</dbReference>
<evidence type="ECO:0000256" key="1">
    <source>
        <dbReference type="SAM" id="Coils"/>
    </source>
</evidence>
<dbReference type="Gene3D" id="3.30.160.100">
    <property type="entry name" value="Ribosome hibernation promotion factor-like"/>
    <property type="match status" value="1"/>
</dbReference>
<reference evidence="2" key="2">
    <citation type="journal article" date="2012" name="PLoS ONE">
        <title>A Deeply Branching Thermophilic Bacterium with an Ancient Acetyl-CoA Pathway Dominates a Subsurface Ecosystem.</title>
        <authorList>
            <person name="Takami H."/>
            <person name="Noguchi H."/>
            <person name="Takaki Y."/>
            <person name="Uchiyama I."/>
            <person name="Toyoda A."/>
            <person name="Nishi S."/>
            <person name="Chee G.-J."/>
            <person name="Arai W."/>
            <person name="Nunoura T."/>
            <person name="Itoh T."/>
            <person name="Hattori M."/>
            <person name="Takai K."/>
        </authorList>
    </citation>
    <scope>NUCLEOTIDE SEQUENCE</scope>
</reference>
<reference evidence="2" key="1">
    <citation type="journal article" date="2005" name="Environ. Microbiol.">
        <title>Genetic and functional properties of uncultivated thermophilic crenarchaeotes from a subsurface gold mine as revealed by analysis of genome fragments.</title>
        <authorList>
            <person name="Nunoura T."/>
            <person name="Hirayama H."/>
            <person name="Takami H."/>
            <person name="Oida H."/>
            <person name="Nishi S."/>
            <person name="Shimamura S."/>
            <person name="Suzuki Y."/>
            <person name="Inagaki F."/>
            <person name="Takai K."/>
            <person name="Nealson K.H."/>
            <person name="Horikoshi K."/>
        </authorList>
    </citation>
    <scope>NUCLEOTIDE SEQUENCE</scope>
</reference>